<gene>
    <name evidence="4" type="ORF">ABID16_004106</name>
</gene>
<sequence>MQLDHVTTPFGRRPLTYAMLKDQMASAEIEEGARADKWKLYRALCEARERLGVTDRALAILNALLSFYPKTELSAEDTMIVFPSNAQLSLRAHGMAEQTIRRHLASLIEAGLLTRRDSANGKRFVRRDRAGQIDEAFGFSLAPLLARADEIERLAAEVEAERLTLQRLKERLTICRRDVVKLIETAIEEGASGDWEAAQAEYRAILADYPRKPGPAMVAQTLDAMTFLRENIVNQLEMQLKSQNQGGNAYQDERHIQNSKSDSISELEPRLEKTLGQNRGDTGLGWSDVAEAAEGDGTHEAGGDGDSGAEGGQISGAGRILTVRTLDAEVDDGAAAEIARQRRQTARLAAGDAANGAKSAGAVGGSAGFAGELAPDHAARPDIRAVSSDGIAPERKSLDSIAGLKPFPLGMVLSACPDIADYGPGGHVTSWRDLMSAAVVVRSMLGVSPSAYEEACGILGPENAATVMACILERAGHINSAGGYLRDLTRRAERGEFSLGPMLMAQMRGQVGQKVGQKVGEKARAG</sequence>
<reference evidence="4 5" key="1">
    <citation type="submission" date="2024-06" db="EMBL/GenBank/DDBJ databases">
        <title>Genomic Encyclopedia of Type Strains, Phase IV (KMG-IV): sequencing the most valuable type-strain genomes for metagenomic binning, comparative biology and taxonomic classification.</title>
        <authorList>
            <person name="Goeker M."/>
        </authorList>
    </citation>
    <scope>NUCLEOTIDE SEQUENCE [LARGE SCALE GENOMIC DNA]</scope>
    <source>
        <strain evidence="4 5">DSM 29780</strain>
    </source>
</reference>
<feature type="region of interest" description="Disordered" evidence="1">
    <location>
        <begin position="295"/>
        <end position="314"/>
    </location>
</feature>
<feature type="domain" description="Plasmid replication protein C N-terminal" evidence="2">
    <location>
        <begin position="13"/>
        <end position="186"/>
    </location>
</feature>
<evidence type="ECO:0000259" key="3">
    <source>
        <dbReference type="Pfam" id="PF11800"/>
    </source>
</evidence>
<dbReference type="RefSeq" id="WP_354558227.1">
    <property type="nucleotide sequence ID" value="NZ_JBEPMB010000009.1"/>
</dbReference>
<evidence type="ECO:0000313" key="4">
    <source>
        <dbReference type="EMBL" id="MET3615759.1"/>
    </source>
</evidence>
<evidence type="ECO:0000259" key="2">
    <source>
        <dbReference type="Pfam" id="PF03428"/>
    </source>
</evidence>
<dbReference type="EMBL" id="JBEPMB010000009">
    <property type="protein sequence ID" value="MET3615759.1"/>
    <property type="molecule type" value="Genomic_DNA"/>
</dbReference>
<dbReference type="Gene3D" id="1.10.10.10">
    <property type="entry name" value="Winged helix-like DNA-binding domain superfamily/Winged helix DNA-binding domain"/>
    <property type="match status" value="1"/>
</dbReference>
<dbReference type="Pfam" id="PF03428">
    <property type="entry name" value="RP-C"/>
    <property type="match status" value="1"/>
</dbReference>
<dbReference type="InterPro" id="IPR021760">
    <property type="entry name" value="RepC_C"/>
</dbReference>
<proteinExistence type="predicted"/>
<dbReference type="InterPro" id="IPR036390">
    <property type="entry name" value="WH_DNA-bd_sf"/>
</dbReference>
<dbReference type="InterPro" id="IPR047611">
    <property type="entry name" value="RepABC_RepC"/>
</dbReference>
<dbReference type="SUPFAM" id="SSF46785">
    <property type="entry name" value="Winged helix' DNA-binding domain"/>
    <property type="match status" value="1"/>
</dbReference>
<feature type="domain" description="Plasmid replication protein C C-terminal" evidence="3">
    <location>
        <begin position="408"/>
        <end position="508"/>
    </location>
</feature>
<keyword evidence="4" id="KW-0238">DNA-binding</keyword>
<accession>A0ABV2J7J9</accession>
<dbReference type="InterPro" id="IPR036388">
    <property type="entry name" value="WH-like_DNA-bd_sf"/>
</dbReference>
<dbReference type="Pfam" id="PF11800">
    <property type="entry name" value="RP-C_C"/>
    <property type="match status" value="1"/>
</dbReference>
<name>A0ABV2J7J9_9HYPH</name>
<comment type="caution">
    <text evidence="4">The sequence shown here is derived from an EMBL/GenBank/DDBJ whole genome shotgun (WGS) entry which is preliminary data.</text>
</comment>
<dbReference type="NCBIfam" id="NF040974">
    <property type="entry name" value="RepABC_RepC"/>
    <property type="match status" value="1"/>
</dbReference>
<protein>
    <submittedName>
        <fullName evidence="4">DNA-binding transcriptional ArsR family regulator</fullName>
    </submittedName>
</protein>
<feature type="compositionally biased region" description="Gly residues" evidence="1">
    <location>
        <begin position="304"/>
        <end position="314"/>
    </location>
</feature>
<dbReference type="NCBIfam" id="NF010396">
    <property type="entry name" value="PRK13824.1"/>
    <property type="match status" value="1"/>
</dbReference>
<dbReference type="Proteomes" id="UP001549047">
    <property type="component" value="Unassembled WGS sequence"/>
</dbReference>
<evidence type="ECO:0000256" key="1">
    <source>
        <dbReference type="SAM" id="MobiDB-lite"/>
    </source>
</evidence>
<organism evidence="4 5">
    <name type="scientific">Rhizobium aquaticum</name>
    <dbReference type="NCBI Taxonomy" id="1549636"/>
    <lineage>
        <taxon>Bacteria</taxon>
        <taxon>Pseudomonadati</taxon>
        <taxon>Pseudomonadota</taxon>
        <taxon>Alphaproteobacteria</taxon>
        <taxon>Hyphomicrobiales</taxon>
        <taxon>Rhizobiaceae</taxon>
        <taxon>Rhizobium/Agrobacterium group</taxon>
        <taxon>Rhizobium</taxon>
    </lineage>
</organism>
<evidence type="ECO:0000313" key="5">
    <source>
        <dbReference type="Proteomes" id="UP001549047"/>
    </source>
</evidence>
<dbReference type="InterPro" id="IPR005090">
    <property type="entry name" value="RepC_N"/>
</dbReference>
<feature type="region of interest" description="Disordered" evidence="1">
    <location>
        <begin position="243"/>
        <end position="267"/>
    </location>
</feature>
<keyword evidence="5" id="KW-1185">Reference proteome</keyword>
<dbReference type="GO" id="GO:0003677">
    <property type="term" value="F:DNA binding"/>
    <property type="evidence" value="ECO:0007669"/>
    <property type="project" value="UniProtKB-KW"/>
</dbReference>